<protein>
    <submittedName>
        <fullName evidence="2">GNAT family N-acetyltransferase</fullName>
    </submittedName>
</protein>
<dbReference type="InterPro" id="IPR016181">
    <property type="entry name" value="Acyl_CoA_acyltransferase"/>
</dbReference>
<gene>
    <name evidence="2" type="ORF">ACFQZW_07610</name>
</gene>
<evidence type="ECO:0000313" key="2">
    <source>
        <dbReference type="EMBL" id="MFD0761943.1"/>
    </source>
</evidence>
<evidence type="ECO:0000313" key="3">
    <source>
        <dbReference type="Proteomes" id="UP001597032"/>
    </source>
</evidence>
<dbReference type="EMBL" id="JBHTIC010000008">
    <property type="protein sequence ID" value="MFD0761943.1"/>
    <property type="molecule type" value="Genomic_DNA"/>
</dbReference>
<evidence type="ECO:0000259" key="1">
    <source>
        <dbReference type="PROSITE" id="PS51186"/>
    </source>
</evidence>
<dbReference type="InterPro" id="IPR000182">
    <property type="entry name" value="GNAT_dom"/>
</dbReference>
<reference evidence="3" key="1">
    <citation type="journal article" date="2019" name="Int. J. Syst. Evol. Microbiol.">
        <title>The Global Catalogue of Microorganisms (GCM) 10K type strain sequencing project: providing services to taxonomists for standard genome sequencing and annotation.</title>
        <authorList>
            <consortium name="The Broad Institute Genomics Platform"/>
            <consortium name="The Broad Institute Genome Sequencing Center for Infectious Disease"/>
            <person name="Wu L."/>
            <person name="Ma J."/>
        </authorList>
    </citation>
    <scope>NUCLEOTIDE SEQUENCE [LARGE SCALE GENOMIC DNA]</scope>
    <source>
        <strain evidence="3">CCUG 60022</strain>
    </source>
</reference>
<feature type="domain" description="N-acetyltransferase" evidence="1">
    <location>
        <begin position="1"/>
        <end position="144"/>
    </location>
</feature>
<comment type="caution">
    <text evidence="2">The sequence shown here is derived from an EMBL/GenBank/DDBJ whole genome shotgun (WGS) entry which is preliminary data.</text>
</comment>
<dbReference type="Pfam" id="PF00583">
    <property type="entry name" value="Acetyltransf_1"/>
    <property type="match status" value="1"/>
</dbReference>
<accession>A0ABW2Z7Q0</accession>
<dbReference type="Proteomes" id="UP001597032">
    <property type="component" value="Unassembled WGS sequence"/>
</dbReference>
<proteinExistence type="predicted"/>
<keyword evidence="3" id="KW-1185">Reference proteome</keyword>
<dbReference type="Gene3D" id="3.40.630.30">
    <property type="match status" value="1"/>
</dbReference>
<organism evidence="2 3">
    <name type="scientific">Lutibacter aestuarii</name>
    <dbReference type="NCBI Taxonomy" id="861111"/>
    <lineage>
        <taxon>Bacteria</taxon>
        <taxon>Pseudomonadati</taxon>
        <taxon>Bacteroidota</taxon>
        <taxon>Flavobacteriia</taxon>
        <taxon>Flavobacteriales</taxon>
        <taxon>Flavobacteriaceae</taxon>
        <taxon>Lutibacter</taxon>
    </lineage>
</organism>
<dbReference type="PROSITE" id="PS51186">
    <property type="entry name" value="GNAT"/>
    <property type="match status" value="1"/>
</dbReference>
<dbReference type="SUPFAM" id="SSF55729">
    <property type="entry name" value="Acyl-CoA N-acyltransferases (Nat)"/>
    <property type="match status" value="1"/>
</dbReference>
<sequence>MIQIKKISAEETYPIRLEVLRENIPLPYKFNGDFDENTFHIGAYRNKKLIAVSSYMKAENKNFRGKQYQLRGMATLVESQGTGAGKLMLQAAFSILTKMNIDILWCNARVIAVDFYKKQGLETLGELFEIPLVGAHYVMFKKLK</sequence>
<name>A0ABW2Z7Q0_9FLAO</name>
<dbReference type="RefSeq" id="WP_298262244.1">
    <property type="nucleotide sequence ID" value="NZ_JBHTIC010000008.1"/>
</dbReference>